<feature type="domain" description="CRAL-TRIO" evidence="1">
    <location>
        <begin position="135"/>
        <end position="254"/>
    </location>
</feature>
<dbReference type="SUPFAM" id="SSF52087">
    <property type="entry name" value="CRAL/TRIO domain"/>
    <property type="match status" value="1"/>
</dbReference>
<keyword evidence="2" id="KW-1185">Reference proteome</keyword>
<name>A0ABM3FN04_NEOLC</name>
<dbReference type="SUPFAM" id="SSF46938">
    <property type="entry name" value="CRAL/TRIO N-terminal domain"/>
    <property type="match status" value="1"/>
</dbReference>
<evidence type="ECO:0000313" key="2">
    <source>
        <dbReference type="Proteomes" id="UP000829291"/>
    </source>
</evidence>
<dbReference type="InterPro" id="IPR036273">
    <property type="entry name" value="CRAL/TRIO_N_dom_sf"/>
</dbReference>
<sequence length="307" mass="35343">MALKMESCSIEELCPASEGGEKLLLELRHRLEEWLKFQPHLPQDIPKQILEYFVLGSKMSLEQAKQKLDMFYTLKKLVPEVLTNRDPRGSGLTRFHKMMRTVYLPKLTPEKYRVCIFQPFVDDYTDFNSSDDAKYALMIEEILMLDIEARSLGSIYVYDQSKITFALVSKYTPALVKKFEIIATKAYAKKIKGIHLINAAPLTDTLVALGKKALKPKLAARITVHQKGSYESLYQVIPKSILPKDYGGDELSIERLDELWRQKVDEKRDWFLDQDKIVVDEKLRPGPPMNADELFGFSGSFRKLDVD</sequence>
<dbReference type="PANTHER" id="PTHR10174">
    <property type="entry name" value="ALPHA-TOCOPHEROL TRANSFER PROTEIN-RELATED"/>
    <property type="match status" value="1"/>
</dbReference>
<dbReference type="InterPro" id="IPR001251">
    <property type="entry name" value="CRAL-TRIO_dom"/>
</dbReference>
<dbReference type="RefSeq" id="XP_046589400.1">
    <property type="nucleotide sequence ID" value="XM_046733444.1"/>
</dbReference>
<dbReference type="PROSITE" id="PS50191">
    <property type="entry name" value="CRAL_TRIO"/>
    <property type="match status" value="1"/>
</dbReference>
<protein>
    <submittedName>
        <fullName evidence="3 4">Retinol-binding protein pinta</fullName>
    </submittedName>
</protein>
<gene>
    <name evidence="3 4" type="primary">LOC107219938</name>
</gene>
<organism evidence="2 3">
    <name type="scientific">Neodiprion lecontei</name>
    <name type="common">Redheaded pine sawfly</name>
    <dbReference type="NCBI Taxonomy" id="441921"/>
    <lineage>
        <taxon>Eukaryota</taxon>
        <taxon>Metazoa</taxon>
        <taxon>Ecdysozoa</taxon>
        <taxon>Arthropoda</taxon>
        <taxon>Hexapoda</taxon>
        <taxon>Insecta</taxon>
        <taxon>Pterygota</taxon>
        <taxon>Neoptera</taxon>
        <taxon>Endopterygota</taxon>
        <taxon>Hymenoptera</taxon>
        <taxon>Tenthredinoidea</taxon>
        <taxon>Diprionidae</taxon>
        <taxon>Diprioninae</taxon>
        <taxon>Neodiprion</taxon>
    </lineage>
</organism>
<evidence type="ECO:0000259" key="1">
    <source>
        <dbReference type="PROSITE" id="PS50191"/>
    </source>
</evidence>
<dbReference type="CDD" id="cd00170">
    <property type="entry name" value="SEC14"/>
    <property type="match status" value="1"/>
</dbReference>
<evidence type="ECO:0000313" key="3">
    <source>
        <dbReference type="RefSeq" id="XP_046589400.1"/>
    </source>
</evidence>
<dbReference type="Proteomes" id="UP000829291">
    <property type="component" value="Chromosome 3"/>
</dbReference>
<dbReference type="Pfam" id="PF00650">
    <property type="entry name" value="CRAL_TRIO"/>
    <property type="match status" value="1"/>
</dbReference>
<dbReference type="PRINTS" id="PR00180">
    <property type="entry name" value="CRETINALDHBP"/>
</dbReference>
<dbReference type="InterPro" id="IPR036865">
    <property type="entry name" value="CRAL-TRIO_dom_sf"/>
</dbReference>
<dbReference type="Gene3D" id="1.20.5.1200">
    <property type="entry name" value="Alpha-tocopherol transfer"/>
    <property type="match status" value="1"/>
</dbReference>
<reference evidence="3 4" key="1">
    <citation type="submission" date="2025-05" db="UniProtKB">
        <authorList>
            <consortium name="RefSeq"/>
        </authorList>
    </citation>
    <scope>IDENTIFICATION</scope>
    <source>
        <tissue evidence="3 4">Thorax and Abdomen</tissue>
    </source>
</reference>
<dbReference type="GeneID" id="107219938"/>
<proteinExistence type="predicted"/>
<accession>A0ABM3FN04</accession>
<dbReference type="PANTHER" id="PTHR10174:SF222">
    <property type="entry name" value="GH10083P-RELATED"/>
    <property type="match status" value="1"/>
</dbReference>
<dbReference type="Gene3D" id="3.40.525.10">
    <property type="entry name" value="CRAL-TRIO lipid binding domain"/>
    <property type="match status" value="1"/>
</dbReference>
<dbReference type="RefSeq" id="XP_046589401.1">
    <property type="nucleotide sequence ID" value="XM_046733445.1"/>
</dbReference>
<evidence type="ECO:0000313" key="4">
    <source>
        <dbReference type="RefSeq" id="XP_046589401.1"/>
    </source>
</evidence>